<dbReference type="InterPro" id="IPR027417">
    <property type="entry name" value="P-loop_NTPase"/>
</dbReference>
<dbReference type="GO" id="GO:0005516">
    <property type="term" value="F:calmodulin binding"/>
    <property type="evidence" value="ECO:0007669"/>
    <property type="project" value="UniProtKB-KW"/>
</dbReference>
<dbReference type="Proteomes" id="UP000053144">
    <property type="component" value="Chromosome 1"/>
</dbReference>
<comment type="function">
    <text evidence="4">May be involved in cooperative interactions with calmodulins or calmodulin-like proteins. Recruits calmodulin proteins to microtubules, thus being a potential scaffold in cellular signaling and trafficking. May associate with nucleic acids and regulate gene expression at the transcriptional or post-transcriptional level.</text>
</comment>
<dbReference type="EMBL" id="CM003371">
    <property type="protein sequence ID" value="KOM32682.1"/>
    <property type="molecule type" value="Genomic_DNA"/>
</dbReference>
<dbReference type="Proteomes" id="UP000743370">
    <property type="component" value="Unassembled WGS sequence"/>
</dbReference>
<dbReference type="Gene3D" id="1.20.5.190">
    <property type="match status" value="1"/>
</dbReference>
<evidence type="ECO:0000313" key="8">
    <source>
        <dbReference type="EMBL" id="KOM32682.1"/>
    </source>
</evidence>
<name>A0A0L9TQJ0_PHAAN</name>
<accession>A0A0L9TQJ0</accession>
<reference evidence="9" key="1">
    <citation type="journal article" date="2015" name="Proc. Natl. Acad. Sci. U.S.A.">
        <title>Genome sequencing of adzuki bean (Vigna angularis) provides insight into high starch and low fat accumulation and domestication.</title>
        <authorList>
            <person name="Yang K."/>
            <person name="Tian Z."/>
            <person name="Chen C."/>
            <person name="Luo L."/>
            <person name="Zhao B."/>
            <person name="Wang Z."/>
            <person name="Yu L."/>
            <person name="Li Y."/>
            <person name="Sun Y."/>
            <person name="Li W."/>
            <person name="Chen Y."/>
            <person name="Li Y."/>
            <person name="Zhang Y."/>
            <person name="Ai D."/>
            <person name="Zhao J."/>
            <person name="Shang C."/>
            <person name="Ma Y."/>
            <person name="Wu B."/>
            <person name="Wang M."/>
            <person name="Gao L."/>
            <person name="Sun D."/>
            <person name="Zhang P."/>
            <person name="Guo F."/>
            <person name="Wang W."/>
            <person name="Li Y."/>
            <person name="Wang J."/>
            <person name="Varshney R.K."/>
            <person name="Wang J."/>
            <person name="Ling H.Q."/>
            <person name="Wan P."/>
        </authorList>
    </citation>
    <scope>NUCLEOTIDE SEQUENCE</scope>
    <source>
        <strain evidence="9">cv. Jingnong 6</strain>
    </source>
</reference>
<dbReference type="STRING" id="3914.A0A0L9TQJ0"/>
<evidence type="ECO:0000256" key="3">
    <source>
        <dbReference type="ARBA" id="ARBA00024378"/>
    </source>
</evidence>
<dbReference type="InterPro" id="IPR025064">
    <property type="entry name" value="DUF4005"/>
</dbReference>
<dbReference type="PANTHER" id="PTHR32295">
    <property type="entry name" value="IQ-DOMAIN 5-RELATED"/>
    <property type="match status" value="1"/>
</dbReference>
<dbReference type="OMA" id="NNSPQFY"/>
<feature type="region of interest" description="Disordered" evidence="5">
    <location>
        <begin position="1"/>
        <end position="34"/>
    </location>
</feature>
<reference evidence="7 10" key="3">
    <citation type="submission" date="2020-05" db="EMBL/GenBank/DDBJ databases">
        <title>Vigna angularis (adzuki bean) Var. LongXiaoDou No. 4 denovo assembly.</title>
        <authorList>
            <person name="Xiang H."/>
        </authorList>
    </citation>
    <scope>NUCLEOTIDE SEQUENCE [LARGE SCALE GENOMIC DNA]</scope>
    <source>
        <tissue evidence="7">Leaf</tissue>
    </source>
</reference>
<dbReference type="AlphaFoldDB" id="A0A0L9TQJ0"/>
<protein>
    <submittedName>
        <fullName evidence="7">Protein IQ-DOMAIN 31</fullName>
    </submittedName>
</protein>
<evidence type="ECO:0000259" key="6">
    <source>
        <dbReference type="Pfam" id="PF13178"/>
    </source>
</evidence>
<evidence type="ECO:0000256" key="4">
    <source>
        <dbReference type="ARBA" id="ARBA00045534"/>
    </source>
</evidence>
<feature type="compositionally biased region" description="Basic and acidic residues" evidence="5">
    <location>
        <begin position="185"/>
        <end position="194"/>
    </location>
</feature>
<evidence type="ECO:0000313" key="7">
    <source>
        <dbReference type="EMBL" id="KAG2408269.1"/>
    </source>
</evidence>
<gene>
    <name evidence="7" type="ORF">HKW66_Vig0030910</name>
    <name evidence="8" type="ORF">LR48_Vigan01g223800</name>
</gene>
<dbReference type="SUPFAM" id="SSF52540">
    <property type="entry name" value="P-loop containing nucleoside triphosphate hydrolases"/>
    <property type="match status" value="1"/>
</dbReference>
<evidence type="ECO:0000313" key="10">
    <source>
        <dbReference type="Proteomes" id="UP000743370"/>
    </source>
</evidence>
<dbReference type="Pfam" id="PF13178">
    <property type="entry name" value="DUF4005"/>
    <property type="match status" value="1"/>
</dbReference>
<dbReference type="PROSITE" id="PS50096">
    <property type="entry name" value="IQ"/>
    <property type="match status" value="2"/>
</dbReference>
<evidence type="ECO:0000256" key="2">
    <source>
        <dbReference type="ARBA" id="ARBA00024341"/>
    </source>
</evidence>
<dbReference type="Pfam" id="PF00612">
    <property type="entry name" value="IQ"/>
    <property type="match status" value="2"/>
</dbReference>
<reference evidence="8" key="2">
    <citation type="submission" date="2015-02" db="EMBL/GenBank/DDBJ databases">
        <authorList>
            <person name="Chooi Y.-H."/>
        </authorList>
    </citation>
    <scope>NUCLEOTIDE SEQUENCE</scope>
    <source>
        <tissue evidence="8">Seedling</tissue>
    </source>
</reference>
<dbReference type="InterPro" id="IPR000048">
    <property type="entry name" value="IQ_motif_EF-hand-BS"/>
</dbReference>
<feature type="domain" description="DUF4005" evidence="6">
    <location>
        <begin position="333"/>
        <end position="406"/>
    </location>
</feature>
<comment type="similarity">
    <text evidence="2">Belongs to the IQD family.</text>
</comment>
<proteinExistence type="inferred from homology"/>
<evidence type="ECO:0000256" key="1">
    <source>
        <dbReference type="ARBA" id="ARBA00022860"/>
    </source>
</evidence>
<keyword evidence="1" id="KW-0112">Calmodulin-binding</keyword>
<comment type="subunit">
    <text evidence="3">Binds to multiple calmodulin (CaM) in the presence of Ca(2+) and CaM-like proteins.</text>
</comment>
<dbReference type="OrthoDB" id="1686972at2759"/>
<dbReference type="CDD" id="cd23767">
    <property type="entry name" value="IQCD"/>
    <property type="match status" value="1"/>
</dbReference>
<dbReference type="Gramene" id="KOM32682">
    <property type="protein sequence ID" value="KOM32682"/>
    <property type="gene ID" value="LR48_Vigan01g223800"/>
</dbReference>
<evidence type="ECO:0000313" key="9">
    <source>
        <dbReference type="Proteomes" id="UP000053144"/>
    </source>
</evidence>
<dbReference type="EMBL" id="JABFOF010000001">
    <property type="protein sequence ID" value="KAG2408269.1"/>
    <property type="molecule type" value="Genomic_DNA"/>
</dbReference>
<dbReference type="SMART" id="SM00015">
    <property type="entry name" value="IQ"/>
    <property type="match status" value="2"/>
</dbReference>
<dbReference type="KEGG" id="var:108335378"/>
<feature type="region of interest" description="Disordered" evidence="5">
    <location>
        <begin position="178"/>
        <end position="198"/>
    </location>
</feature>
<evidence type="ECO:0000256" key="5">
    <source>
        <dbReference type="SAM" id="MobiDB-lite"/>
    </source>
</evidence>
<sequence>MGKASKWFRGLLGLKKTDHHSSPPAKPPKEKRRWSFVKSNTEKDNNAAATCPPQRNDGGKHAMAVAAATAAVAEAAVAAAEAAAVVVRLTSNSGRCADVGPTRIRQHWAAVKIQAAFRGCLARRALRALKGLVKLQALVRGHIERKRTAQWLKRVQALLHTQTQVSAGLALHASPSSAKLSSHFHGPETPEKFESPISSKSMKYEQSPVFKRNGSKSCVQINGYQEICGNRLENQVTEQPWSSARSLIRTYSSNDERNDRVLEVDSGKPHFTKRRNLSYSTVSDHYSKSLNSTKESTSLQSGQSPCGEVQSYSYSSQKVNEIEDSPFCTADNSPQFLSATSKDDGFKRSPFTPTRSDGSRSYIRGYADYPSYMACTASSKAKVRSLSAPKQRPNCERPGSSNRYSLNGFDMSRLATQRAMQASFTNKAYPGSGRLDKLGMPVGYRY</sequence>
<organism evidence="8 9">
    <name type="scientific">Phaseolus angularis</name>
    <name type="common">Azuki bean</name>
    <name type="synonym">Vigna angularis</name>
    <dbReference type="NCBI Taxonomy" id="3914"/>
    <lineage>
        <taxon>Eukaryota</taxon>
        <taxon>Viridiplantae</taxon>
        <taxon>Streptophyta</taxon>
        <taxon>Embryophyta</taxon>
        <taxon>Tracheophyta</taxon>
        <taxon>Spermatophyta</taxon>
        <taxon>Magnoliopsida</taxon>
        <taxon>eudicotyledons</taxon>
        <taxon>Gunneridae</taxon>
        <taxon>Pentapetalae</taxon>
        <taxon>rosids</taxon>
        <taxon>fabids</taxon>
        <taxon>Fabales</taxon>
        <taxon>Fabaceae</taxon>
        <taxon>Papilionoideae</taxon>
        <taxon>50 kb inversion clade</taxon>
        <taxon>NPAAA clade</taxon>
        <taxon>indigoferoid/millettioid clade</taxon>
        <taxon>Phaseoleae</taxon>
        <taxon>Vigna</taxon>
    </lineage>
</organism>
<dbReference type="PANTHER" id="PTHR32295:SF11">
    <property type="entry name" value="PROTEIN IQ-DOMAIN 22"/>
    <property type="match status" value="1"/>
</dbReference>